<proteinExistence type="predicted"/>
<evidence type="ECO:0000313" key="2">
    <source>
        <dbReference type="Proteomes" id="UP001162992"/>
    </source>
</evidence>
<dbReference type="EMBL" id="CM055093">
    <property type="protein sequence ID" value="KAJ7564507.1"/>
    <property type="molecule type" value="Genomic_DNA"/>
</dbReference>
<protein>
    <submittedName>
        <fullName evidence="1">Uncharacterized protein</fullName>
    </submittedName>
</protein>
<keyword evidence="2" id="KW-1185">Reference proteome</keyword>
<name>A0ACC2EDE9_DIPCM</name>
<reference evidence="2" key="1">
    <citation type="journal article" date="2024" name="Proc. Natl. Acad. Sci. U.S.A.">
        <title>Extraordinary preservation of gene collinearity over three hundred million years revealed in homosporous lycophytes.</title>
        <authorList>
            <person name="Li C."/>
            <person name="Wickell D."/>
            <person name="Kuo L.Y."/>
            <person name="Chen X."/>
            <person name="Nie B."/>
            <person name="Liao X."/>
            <person name="Peng D."/>
            <person name="Ji J."/>
            <person name="Jenkins J."/>
            <person name="Williams M."/>
            <person name="Shu S."/>
            <person name="Plott C."/>
            <person name="Barry K."/>
            <person name="Rajasekar S."/>
            <person name="Grimwood J."/>
            <person name="Han X."/>
            <person name="Sun S."/>
            <person name="Hou Z."/>
            <person name="He W."/>
            <person name="Dai G."/>
            <person name="Sun C."/>
            <person name="Schmutz J."/>
            <person name="Leebens-Mack J.H."/>
            <person name="Li F.W."/>
            <person name="Wang L."/>
        </authorList>
    </citation>
    <scope>NUCLEOTIDE SEQUENCE [LARGE SCALE GENOMIC DNA]</scope>
    <source>
        <strain evidence="2">cv. PW_Plant_1</strain>
    </source>
</reference>
<dbReference type="Proteomes" id="UP001162992">
    <property type="component" value="Chromosome 2"/>
</dbReference>
<evidence type="ECO:0000313" key="1">
    <source>
        <dbReference type="EMBL" id="KAJ7564507.1"/>
    </source>
</evidence>
<accession>A0ACC2EDE9</accession>
<sequence>MINREECVDEKEVRVWSWGAGTYGQLAVGSVHDALLPQPVPTLGHHGVSLIACGGAHAAAITDKCDVVTWGRGSGGALGHGDIATIPFPKIVHSLQGKKIRYVAAGWNHTAFIAENGKIFTCGDGAFGQLGHGDLKSCSTPRMIIELSLQTVSFVACGMRHTLALVIGGETSTVFSFGSSKCGQLGIAPSTTNVTALQPLAKKSQKECIPKQIHKLIKDNVSCIAANGDHSAAITDSGSLYLWGKGYAGDPDIFLPSLVAGNLSFCQVALSWSQGLGLSRDGELLTWGSSKCSQSGLESRIQGAVSYDPSLTNPDFTYPEENQTRGIINQNKVFFIGGTSGVNLTSEASSHNDDGWVRHVGNSEEQSLNLSCLKKNDISLDDRYSVNAQSNSARPRIWRVQGLEGIKVVQIAAGAEHFALVSDFGAVMTWGWGEHGQLGFGTDNDQGFPHEVCFDGSPNHAKSACSIRVCCGSGFMFTIKEYHIHRCLRLEGI</sequence>
<organism evidence="1 2">
    <name type="scientific">Diphasiastrum complanatum</name>
    <name type="common">Issler's clubmoss</name>
    <name type="synonym">Lycopodium complanatum</name>
    <dbReference type="NCBI Taxonomy" id="34168"/>
    <lineage>
        <taxon>Eukaryota</taxon>
        <taxon>Viridiplantae</taxon>
        <taxon>Streptophyta</taxon>
        <taxon>Embryophyta</taxon>
        <taxon>Tracheophyta</taxon>
        <taxon>Lycopodiopsida</taxon>
        <taxon>Lycopodiales</taxon>
        <taxon>Lycopodiaceae</taxon>
        <taxon>Lycopodioideae</taxon>
        <taxon>Diphasiastrum</taxon>
    </lineage>
</organism>
<comment type="caution">
    <text evidence="1">The sequence shown here is derived from an EMBL/GenBank/DDBJ whole genome shotgun (WGS) entry which is preliminary data.</text>
</comment>
<gene>
    <name evidence="1" type="ORF">O6H91_02G020300</name>
</gene>